<feature type="transmembrane region" description="Helical" evidence="11">
    <location>
        <begin position="633"/>
        <end position="656"/>
    </location>
</feature>
<dbReference type="InterPro" id="IPR003440">
    <property type="entry name" value="Glyco_trans_48_dom"/>
</dbReference>
<feature type="transmembrane region" description="Helical" evidence="11">
    <location>
        <begin position="499"/>
        <end position="521"/>
    </location>
</feature>
<feature type="transmembrane region" description="Helical" evidence="11">
    <location>
        <begin position="432"/>
        <end position="453"/>
    </location>
</feature>
<dbReference type="InterPro" id="IPR026899">
    <property type="entry name" value="FKS1-like_dom1"/>
</dbReference>
<keyword evidence="7 11" id="KW-1133">Transmembrane helix</keyword>
<dbReference type="SMART" id="SM01205">
    <property type="entry name" value="FKS1_dom1"/>
    <property type="match status" value="1"/>
</dbReference>
<feature type="domain" description="1,3-beta-glucan synthase component FKS1-like" evidence="12">
    <location>
        <begin position="244"/>
        <end position="354"/>
    </location>
</feature>
<feature type="transmembrane region" description="Helical" evidence="11">
    <location>
        <begin position="1281"/>
        <end position="1305"/>
    </location>
</feature>
<dbReference type="PANTHER" id="PTHR12741">
    <property type="entry name" value="LYST-INTERACTING PROTEIN LIP5 DOPAMINE RESPONSIVE PROTEIN DRG-1"/>
    <property type="match status" value="1"/>
</dbReference>
<dbReference type="OrthoDB" id="1880850at2759"/>
<feature type="compositionally biased region" description="Polar residues" evidence="10">
    <location>
        <begin position="31"/>
        <end position="44"/>
    </location>
</feature>
<keyword evidence="6 11" id="KW-0812">Transmembrane</keyword>
<dbReference type="PANTHER" id="PTHR12741:SF48">
    <property type="entry name" value="1,3-BETA-GLUCAN SYNTHASE COMPONENT FKS1-RELATED"/>
    <property type="match status" value="1"/>
</dbReference>
<feature type="compositionally biased region" description="Basic and acidic residues" evidence="10">
    <location>
        <begin position="112"/>
        <end position="123"/>
    </location>
</feature>
<keyword evidence="5" id="KW-0808">Transferase</keyword>
<reference evidence="13" key="1">
    <citation type="submission" date="2020-12" db="EMBL/GenBank/DDBJ databases">
        <title>Metabolic potential, ecology and presence of endohyphal bacteria is reflected in genomic diversity of Mucoromycotina.</title>
        <authorList>
            <person name="Muszewska A."/>
            <person name="Okrasinska A."/>
            <person name="Steczkiewicz K."/>
            <person name="Drgas O."/>
            <person name="Orlowska M."/>
            <person name="Perlinska-Lenart U."/>
            <person name="Aleksandrzak-Piekarczyk T."/>
            <person name="Szatraj K."/>
            <person name="Zielenkiewicz U."/>
            <person name="Pilsyk S."/>
            <person name="Malc E."/>
            <person name="Mieczkowski P."/>
            <person name="Kruszewska J.S."/>
            <person name="Biernat P."/>
            <person name="Pawlowska J."/>
        </authorList>
    </citation>
    <scope>NUCLEOTIDE SEQUENCE</scope>
    <source>
        <strain evidence="13">WA0000067209</strain>
    </source>
</reference>
<evidence type="ECO:0000313" key="13">
    <source>
        <dbReference type="EMBL" id="KAG2176439.1"/>
    </source>
</evidence>
<sequence length="1766" mass="203249">MNDKPEDNPMAEKSPSPLHQQQSDLIEEIQHSINESPDTIARTNEGQRRMYQIGTDSPTAGPQEFYGSRIEVDPAALRGPYVPYAPSTESLLALLGNTNGSQSQTFYHKAKRTETDTPTEPRYKPIGSTPYPAWNLNNPPLSEDEIEEAFVDLTNKFGFQRDNMNNMYDHFMTMLDSRSSRMSPVQALHSLHADYIGGPHSNYTKWYFAVQMDLEDHSITDTQVVSLDESRRNWQTKMESQSDEERAQQLILYLLMWGESLTVRYTPECFCFIFKMANDYRRGYYSQDVVSPEGDFLDAVITPLYRFVRERQYEIVDGKFIKRERDHEDVIGYDDVNQLFWRKETIAPLVLFDGRLLSEINPDQRYVAMRHINWKAAFKKTYKEKRSWVHSLVNFMRIWIIHVATFWYYMSANATFFYLSNDPGIAAKETPVRISVIALGGAVSTGFMLIGGLAEYLYLPTTMNNMWKLFRRMIILIIIFAVNVAPTVYIAYMQRTGTIALIFSLVQLGIGIATTLIFAIVPSSSIFEPLYSKSRETLPDKTFAANFAPLNRNDRCTSIALWICVFFCKFIESYFFLALSFKDPLHTMSNMTIRNCSDRILGSWLCSHMPEITIFLMFVMDLTLFFLDTYLWYIIWNTIFSVSQLLYMGISIWVPWRNIYSRVPKNIYSKILSSSATEGGYVPKILCSQIWNAVIIAMYREHLLSIDHVHMLVYKTLEPEDKEDPQPVLKPPTFFSAYKEGAFFPKNSEASRRVAFFAQSLSSTTMPSSAPVSELPTFTVLVPHYGEKILLSLREIIREEDQNTRVTLLEYLKQLHSVEWENFVKDTKILAEETSAAEQHDGSDPARRSTSEKDDLPFYCIGFKSSAPEYTLRTRIWASLRAQTLYRTVAGFMNYTKALKILHRVENPEMAKAFNEDFEKEEHELDLIAQRKFRFLIAMQRYAKFNKEEAENAEYLLNVYPDLQIAYIDEEPPKLPGEETTYYSVLVDGHCERTEKGQRVPKYRIRLPGNPILGDGKADNQNHALIFYRGEYLQLVDANQDNYLEECFKIRSIFGEFEEKKPSPNPYSPVSSPHPVAIVGAREYIFSENIGVLGDVAAGKEQTFGTLTQRIMAKVGGRLHYGHPDFLNASFITTRGGVSKGQKGIHLNEDIYAGMNAFLRGGRIKHTEYFQCGKGRDLGFGSILNFTTKIGTGMGEQMLSREYYYLGTRLPLDRFLTFYYGHPGFHINNILIMFAVQIFMFCMLMVGAMVSSLPLCHRDPLRPNGPLIPIGCYNMMPVYDWIMRCILSIFMVFFIAFLPLFLQELSEKGFRRSIGRLLRHFLSLSPLFEVFITQIYSNSVLTNLSFGGARYIATGRGFATTRIPFSILYSRFAGPSMYFGVRTMIMLLFVTMTLWMPHLIYFWFSVIALIISPFVFNPHQFALTDFIIDYREFLRWLSRGNSKPHANSWIAYCRLSRTRITGYKRKKLGDPSDSKTSTDSPRAHLAVIFFSEIFAPFLQAIFCSVAYLFVKSFDPAERLKNSNVPGALIRILLMAIGPIACNAATLLAIFLTSLIIGWPFGSKFTKFGSIMAGTAHTLSVITFCAFFEVFWLLEDWRFDRVILGLIASFSIQRFVFKLLIALFLSREIGHDGTNRGWWTGDWRGRNLGRHALTQPFREFICKIVEMSMFAMDFIIGHMVLFVLSPFTLIPYIDQLHSTMLFWLRPSKQIRRPIMSWSQRRQRRRIAIAYGLLFVVTFIAFVALLCAPIFAKWFGLKAPIQPANLWI</sequence>
<accession>A0A8H7UEH0</accession>
<feature type="transmembrane region" description="Helical" evidence="11">
    <location>
        <begin position="1230"/>
        <end position="1253"/>
    </location>
</feature>
<evidence type="ECO:0000256" key="7">
    <source>
        <dbReference type="ARBA" id="ARBA00022989"/>
    </source>
</evidence>
<protein>
    <recommendedName>
        <fullName evidence="3">1,3-beta-glucan synthase</fullName>
        <ecNumber evidence="3">2.4.1.34</ecNumber>
    </recommendedName>
</protein>
<keyword evidence="8 11" id="KW-0472">Membrane</keyword>
<dbReference type="Proteomes" id="UP000654370">
    <property type="component" value="Unassembled WGS sequence"/>
</dbReference>
<evidence type="ECO:0000256" key="3">
    <source>
        <dbReference type="ARBA" id="ARBA00012589"/>
    </source>
</evidence>
<dbReference type="GO" id="GO:0003843">
    <property type="term" value="F:1,3-beta-D-glucan synthase activity"/>
    <property type="evidence" value="ECO:0007669"/>
    <property type="project" value="UniProtKB-EC"/>
</dbReference>
<feature type="transmembrane region" description="Helical" evidence="11">
    <location>
        <begin position="1674"/>
        <end position="1703"/>
    </location>
</feature>
<dbReference type="GO" id="GO:0000148">
    <property type="term" value="C:1,3-beta-D-glucan synthase complex"/>
    <property type="evidence" value="ECO:0007669"/>
    <property type="project" value="InterPro"/>
</dbReference>
<organism evidence="13 14">
    <name type="scientific">Mortierella isabellina</name>
    <name type="common">Filamentous fungus</name>
    <name type="synonym">Umbelopsis isabellina</name>
    <dbReference type="NCBI Taxonomy" id="91625"/>
    <lineage>
        <taxon>Eukaryota</taxon>
        <taxon>Fungi</taxon>
        <taxon>Fungi incertae sedis</taxon>
        <taxon>Mucoromycota</taxon>
        <taxon>Mucoromycotina</taxon>
        <taxon>Umbelopsidomycetes</taxon>
        <taxon>Umbelopsidales</taxon>
        <taxon>Umbelopsidaceae</taxon>
        <taxon>Umbelopsis</taxon>
    </lineage>
</organism>
<dbReference type="GO" id="GO:0006075">
    <property type="term" value="P:(1-&gt;3)-beta-D-glucan biosynthetic process"/>
    <property type="evidence" value="ECO:0007669"/>
    <property type="project" value="InterPro"/>
</dbReference>
<feature type="transmembrane region" description="Helical" evidence="11">
    <location>
        <begin position="559"/>
        <end position="579"/>
    </location>
</feature>
<feature type="transmembrane region" description="Helical" evidence="11">
    <location>
        <begin position="473"/>
        <end position="492"/>
    </location>
</feature>
<evidence type="ECO:0000256" key="10">
    <source>
        <dbReference type="SAM" id="MobiDB-lite"/>
    </source>
</evidence>
<keyword evidence="14" id="KW-1185">Reference proteome</keyword>
<feature type="region of interest" description="Disordered" evidence="10">
    <location>
        <begin position="107"/>
        <end position="131"/>
    </location>
</feature>
<dbReference type="Pfam" id="PF02364">
    <property type="entry name" value="Glucan_synthase"/>
    <property type="match status" value="1"/>
</dbReference>
<dbReference type="EMBL" id="JAEPQZ010000010">
    <property type="protein sequence ID" value="KAG2176439.1"/>
    <property type="molecule type" value="Genomic_DNA"/>
</dbReference>
<evidence type="ECO:0000256" key="9">
    <source>
        <dbReference type="ARBA" id="ARBA00047777"/>
    </source>
</evidence>
<proteinExistence type="inferred from homology"/>
<evidence type="ECO:0000259" key="12">
    <source>
        <dbReference type="SMART" id="SM01205"/>
    </source>
</evidence>
<feature type="transmembrane region" description="Helical" evidence="11">
    <location>
        <begin position="600"/>
        <end position="627"/>
    </location>
</feature>
<feature type="transmembrane region" description="Helical" evidence="11">
    <location>
        <begin position="1724"/>
        <end position="1750"/>
    </location>
</feature>
<dbReference type="EC" id="2.4.1.34" evidence="3"/>
<comment type="caution">
    <text evidence="13">The sequence shown here is derived from an EMBL/GenBank/DDBJ whole genome shotgun (WGS) entry which is preliminary data.</text>
</comment>
<evidence type="ECO:0000256" key="4">
    <source>
        <dbReference type="ARBA" id="ARBA00022676"/>
    </source>
</evidence>
<evidence type="ECO:0000256" key="2">
    <source>
        <dbReference type="ARBA" id="ARBA00009040"/>
    </source>
</evidence>
<feature type="transmembrane region" description="Helical" evidence="11">
    <location>
        <begin position="1531"/>
        <end position="1558"/>
    </location>
</feature>
<evidence type="ECO:0000256" key="6">
    <source>
        <dbReference type="ARBA" id="ARBA00022692"/>
    </source>
</evidence>
<comment type="catalytic activity">
    <reaction evidence="9">
        <text>[(1-&gt;3)-beta-D-glucosyl](n) + UDP-alpha-D-glucose = [(1-&gt;3)-beta-D-glucosyl](n+1) + UDP + H(+)</text>
        <dbReference type="Rhea" id="RHEA:21476"/>
        <dbReference type="Rhea" id="RHEA-COMP:11146"/>
        <dbReference type="Rhea" id="RHEA-COMP:14303"/>
        <dbReference type="ChEBI" id="CHEBI:15378"/>
        <dbReference type="ChEBI" id="CHEBI:37671"/>
        <dbReference type="ChEBI" id="CHEBI:58223"/>
        <dbReference type="ChEBI" id="CHEBI:58885"/>
        <dbReference type="EC" id="2.4.1.34"/>
    </reaction>
</comment>
<feature type="transmembrane region" description="Helical" evidence="11">
    <location>
        <begin position="1399"/>
        <end position="1416"/>
    </location>
</feature>
<dbReference type="InterPro" id="IPR056261">
    <property type="entry name" value="FKS1-like_dom2"/>
</dbReference>
<evidence type="ECO:0000256" key="1">
    <source>
        <dbReference type="ARBA" id="ARBA00004141"/>
    </source>
</evidence>
<dbReference type="Pfam" id="PF23605">
    <property type="entry name" value="FKS1_dom2"/>
    <property type="match status" value="1"/>
</dbReference>
<dbReference type="Pfam" id="PF14288">
    <property type="entry name" value="FKS1_dom1"/>
    <property type="match status" value="1"/>
</dbReference>
<feature type="transmembrane region" description="Helical" evidence="11">
    <location>
        <begin position="1570"/>
        <end position="1593"/>
    </location>
</feature>
<evidence type="ECO:0000256" key="11">
    <source>
        <dbReference type="SAM" id="Phobius"/>
    </source>
</evidence>
<feature type="transmembrane region" description="Helical" evidence="11">
    <location>
        <begin position="1600"/>
        <end position="1624"/>
    </location>
</feature>
<gene>
    <name evidence="13" type="ORF">INT43_005679</name>
</gene>
<evidence type="ECO:0000313" key="14">
    <source>
        <dbReference type="Proteomes" id="UP000654370"/>
    </source>
</evidence>
<comment type="similarity">
    <text evidence="2">Belongs to the glycosyltransferase 48 family.</text>
</comment>
<comment type="subcellular location">
    <subcellularLocation>
        <location evidence="1">Membrane</location>
        <topology evidence="1">Multi-pass membrane protein</topology>
    </subcellularLocation>
</comment>
<dbReference type="GO" id="GO:0051278">
    <property type="term" value="P:fungal-type cell wall polysaccharide biosynthetic process"/>
    <property type="evidence" value="ECO:0007669"/>
    <property type="project" value="TreeGrafter"/>
</dbReference>
<name>A0A8H7UEH0_MORIS</name>
<feature type="transmembrane region" description="Helical" evidence="11">
    <location>
        <begin position="1485"/>
        <end position="1510"/>
    </location>
</feature>
<feature type="region of interest" description="Disordered" evidence="10">
    <location>
        <begin position="1"/>
        <end position="65"/>
    </location>
</feature>
<evidence type="ECO:0000256" key="8">
    <source>
        <dbReference type="ARBA" id="ARBA00023136"/>
    </source>
</evidence>
<feature type="transmembrane region" description="Helical" evidence="11">
    <location>
        <begin position="399"/>
        <end position="420"/>
    </location>
</feature>
<evidence type="ECO:0000256" key="5">
    <source>
        <dbReference type="ARBA" id="ARBA00022679"/>
    </source>
</evidence>
<dbReference type="GO" id="GO:0005886">
    <property type="term" value="C:plasma membrane"/>
    <property type="evidence" value="ECO:0007669"/>
    <property type="project" value="TreeGrafter"/>
</dbReference>
<keyword evidence="4" id="KW-0328">Glycosyltransferase</keyword>